<protein>
    <recommendedName>
        <fullName evidence="2">CHASE4 domain-containing protein</fullName>
    </recommendedName>
</protein>
<dbReference type="GeneID" id="97611346"/>
<keyword evidence="4" id="KW-1185">Reference proteome</keyword>
<comment type="caution">
    <text evidence="3">The sequence shown here is derived from an EMBL/GenBank/DDBJ whole genome shotgun (WGS) entry which is preliminary data.</text>
</comment>
<dbReference type="EMBL" id="QGMZ01000019">
    <property type="protein sequence ID" value="PWR73333.1"/>
    <property type="molecule type" value="Genomic_DNA"/>
</dbReference>
<reference evidence="3 4" key="1">
    <citation type="submission" date="2018-05" db="EMBL/GenBank/DDBJ databases">
        <title>Draft genome of Methanospirillum stamsii Pt1.</title>
        <authorList>
            <person name="Dueholm M.S."/>
            <person name="Nielsen P.H."/>
            <person name="Bakmann L.F."/>
            <person name="Otzen D.E."/>
        </authorList>
    </citation>
    <scope>NUCLEOTIDE SEQUENCE [LARGE SCALE GENOMIC DNA]</scope>
    <source>
        <strain evidence="3 4">Pt1</strain>
    </source>
</reference>
<evidence type="ECO:0000256" key="1">
    <source>
        <dbReference type="SAM" id="Phobius"/>
    </source>
</evidence>
<dbReference type="Proteomes" id="UP000245934">
    <property type="component" value="Unassembled WGS sequence"/>
</dbReference>
<feature type="domain" description="CHASE4" evidence="2">
    <location>
        <begin position="53"/>
        <end position="206"/>
    </location>
</feature>
<feature type="transmembrane region" description="Helical" evidence="1">
    <location>
        <begin position="273"/>
        <end position="295"/>
    </location>
</feature>
<keyword evidence="1" id="KW-0472">Membrane</keyword>
<evidence type="ECO:0000313" key="4">
    <source>
        <dbReference type="Proteomes" id="UP000245934"/>
    </source>
</evidence>
<dbReference type="InterPro" id="IPR007892">
    <property type="entry name" value="CHASE4"/>
</dbReference>
<keyword evidence="1" id="KW-1133">Transmembrane helix</keyword>
<dbReference type="Pfam" id="PF05228">
    <property type="entry name" value="CHASE4"/>
    <property type="match status" value="1"/>
</dbReference>
<dbReference type="OrthoDB" id="106933at2157"/>
<organism evidence="3 4">
    <name type="scientific">Methanospirillum stamsii</name>
    <dbReference type="NCBI Taxonomy" id="1277351"/>
    <lineage>
        <taxon>Archaea</taxon>
        <taxon>Methanobacteriati</taxon>
        <taxon>Methanobacteriota</taxon>
        <taxon>Stenosarchaea group</taxon>
        <taxon>Methanomicrobia</taxon>
        <taxon>Methanomicrobiales</taxon>
        <taxon>Methanospirillaceae</taxon>
        <taxon>Methanospirillum</taxon>
    </lineage>
</organism>
<feature type="transmembrane region" description="Helical" evidence="1">
    <location>
        <begin position="7"/>
        <end position="30"/>
    </location>
</feature>
<proteinExistence type="predicted"/>
<dbReference type="RefSeq" id="WP_109941120.1">
    <property type="nucleotide sequence ID" value="NZ_CP176366.1"/>
</dbReference>
<name>A0A2V2NDG0_9EURY</name>
<sequence>MDLRIKTFLIIGLTLLGGIFIIILFSNTLLTQSYAQFEQDDVTQKMMKSLKMLDYENQQFIAVTTDWSRWDETYDFVRDKNDAYIERNINYESIHNIGIDFVIYLRSDNSVKYSALKNVSEESLGPLPPDAVTKILSIPGLLSFDSILDTHSGFIHLPEGDSFIVAQPVITSIYEGPSGGTLIFGEYLDDEKINTLSDISDLSLSINWQSEPVISLPASKPLTMEDGTRITVVPLSDTNITGSTLIPTIDSNGFLKLDVLIQRDIINRGKSTIFIYIVILLALGLVVILVSLVMIDRLVLSRLHTLIEQIKIRSSERKKSSESLLEGDDEFSRLAQEIHPIFLELNRSRRQLEEHVLLLTESEKKIPGTCRPPSGICV</sequence>
<dbReference type="AlphaFoldDB" id="A0A2V2NDG0"/>
<evidence type="ECO:0000313" key="3">
    <source>
        <dbReference type="EMBL" id="PWR73333.1"/>
    </source>
</evidence>
<gene>
    <name evidence="3" type="ORF">DLD82_10710</name>
</gene>
<evidence type="ECO:0000259" key="2">
    <source>
        <dbReference type="Pfam" id="PF05228"/>
    </source>
</evidence>
<accession>A0A2V2NDG0</accession>
<keyword evidence="1" id="KW-0812">Transmembrane</keyword>